<gene>
    <name evidence="1" type="ORF">EKN56_13660</name>
</gene>
<dbReference type="RefSeq" id="WP_130592286.1">
    <property type="nucleotide sequence ID" value="NZ_CP034752.1"/>
</dbReference>
<evidence type="ECO:0000313" key="1">
    <source>
        <dbReference type="EMBL" id="QBH97353.1"/>
    </source>
</evidence>
<protein>
    <submittedName>
        <fullName evidence="1">Phage tail protein</fullName>
    </submittedName>
</protein>
<dbReference type="OrthoDB" id="8759063at2"/>
<reference evidence="1 2" key="1">
    <citation type="submission" date="2019-03" db="EMBL/GenBank/DDBJ databases">
        <title>Pragia sp. nov. isolated from the gut tract of Carduelis flavirostris.</title>
        <authorList>
            <person name="Ge Y."/>
        </authorList>
    </citation>
    <scope>NUCLEOTIDE SEQUENCE [LARGE SCALE GENOMIC DNA]</scope>
    <source>
        <strain evidence="1 2">CF-458</strain>
    </source>
</reference>
<dbReference type="InterPro" id="IPR008861">
    <property type="entry name" value="GpX-like"/>
</dbReference>
<dbReference type="EMBL" id="CP034752">
    <property type="protein sequence ID" value="QBH97353.1"/>
    <property type="molecule type" value="Genomic_DNA"/>
</dbReference>
<proteinExistence type="predicted"/>
<name>A0A411WM96_9GAMM</name>
<dbReference type="Gene3D" id="3.10.350.10">
    <property type="entry name" value="LysM domain"/>
    <property type="match status" value="1"/>
</dbReference>
<keyword evidence="2" id="KW-1185">Reference proteome</keyword>
<dbReference type="KEGG" id="prag:EKN56_13660"/>
<organism evidence="1 2">
    <name type="scientific">Limnobaculum zhutongyuii</name>
    <dbReference type="NCBI Taxonomy" id="2498113"/>
    <lineage>
        <taxon>Bacteria</taxon>
        <taxon>Pseudomonadati</taxon>
        <taxon>Pseudomonadota</taxon>
        <taxon>Gammaproteobacteria</taxon>
        <taxon>Enterobacterales</taxon>
        <taxon>Budviciaceae</taxon>
        <taxon>Limnobaculum</taxon>
    </lineage>
</organism>
<evidence type="ECO:0000313" key="2">
    <source>
        <dbReference type="Proteomes" id="UP000293154"/>
    </source>
</evidence>
<dbReference type="Pfam" id="PF05489">
    <property type="entry name" value="Phage_tail_X"/>
    <property type="match status" value="1"/>
</dbReference>
<dbReference type="Proteomes" id="UP000293154">
    <property type="component" value="Chromosome"/>
</dbReference>
<dbReference type="AlphaFoldDB" id="A0A411WM96"/>
<dbReference type="InterPro" id="IPR036779">
    <property type="entry name" value="LysM_dom_sf"/>
</dbReference>
<accession>A0A411WM96</accession>
<sequence length="67" mass="7353">MQIRAQQGDTVDEICLRYYGRTAGVTEAVYEANPGLCDGSPLLTAGQVVYLPEVSPPVQQEIVQLWD</sequence>